<dbReference type="OrthoDB" id="2875895at2"/>
<organism evidence="1 2">
    <name type="scientific">Halobacillus faecis</name>
    <dbReference type="NCBI Taxonomy" id="360184"/>
    <lineage>
        <taxon>Bacteria</taxon>
        <taxon>Bacillati</taxon>
        <taxon>Bacillota</taxon>
        <taxon>Bacilli</taxon>
        <taxon>Bacillales</taxon>
        <taxon>Bacillaceae</taxon>
        <taxon>Halobacillus</taxon>
    </lineage>
</organism>
<gene>
    <name evidence="1" type="ORF">HFA01_06860</name>
</gene>
<reference evidence="1 2" key="1">
    <citation type="submission" date="2019-07" db="EMBL/GenBank/DDBJ databases">
        <title>Whole genome shotgun sequence of Halobacillus faecis NBRC 103569.</title>
        <authorList>
            <person name="Hosoyama A."/>
            <person name="Uohara A."/>
            <person name="Ohji S."/>
            <person name="Ichikawa N."/>
        </authorList>
    </citation>
    <scope>NUCLEOTIDE SEQUENCE [LARGE SCALE GENOMIC DNA]</scope>
    <source>
        <strain evidence="1 2">NBRC 103569</strain>
    </source>
</reference>
<dbReference type="Proteomes" id="UP000321886">
    <property type="component" value="Unassembled WGS sequence"/>
</dbReference>
<dbReference type="AlphaFoldDB" id="A0A511WMR1"/>
<evidence type="ECO:0008006" key="3">
    <source>
        <dbReference type="Google" id="ProtNLM"/>
    </source>
</evidence>
<accession>A0A511WMR1</accession>
<sequence>MENIRSIFTKNNFNLTKQTSKADEFENKDTSEVIYLVPNKQINIILNPNIVEKKAILRSDGKLHSTALTLFPKEQNKGANLIQYGYSFKFKTEDELDSFLDSFNRI</sequence>
<evidence type="ECO:0000313" key="2">
    <source>
        <dbReference type="Proteomes" id="UP000321886"/>
    </source>
</evidence>
<comment type="caution">
    <text evidence="1">The sequence shown here is derived from an EMBL/GenBank/DDBJ whole genome shotgun (WGS) entry which is preliminary data.</text>
</comment>
<name>A0A511WMR1_9BACI</name>
<keyword evidence="2" id="KW-1185">Reference proteome</keyword>
<dbReference type="EMBL" id="BJYD01000004">
    <property type="protein sequence ID" value="GEN52424.1"/>
    <property type="molecule type" value="Genomic_DNA"/>
</dbReference>
<dbReference type="RefSeq" id="WP_146813164.1">
    <property type="nucleotide sequence ID" value="NZ_BJYD01000004.1"/>
</dbReference>
<proteinExistence type="predicted"/>
<protein>
    <recommendedName>
        <fullName evidence="3">DUF5655 domain-containing protein</fullName>
    </recommendedName>
</protein>
<evidence type="ECO:0000313" key="1">
    <source>
        <dbReference type="EMBL" id="GEN52424.1"/>
    </source>
</evidence>